<feature type="transmembrane region" description="Helical" evidence="2">
    <location>
        <begin position="263"/>
        <end position="286"/>
    </location>
</feature>
<accession>A0AAE1KVS3</accession>
<keyword evidence="5" id="KW-1185">Reference proteome</keyword>
<dbReference type="InterPro" id="IPR004302">
    <property type="entry name" value="Cellulose/chitin-bd_N"/>
</dbReference>
<comment type="caution">
    <text evidence="4">The sequence shown here is derived from an EMBL/GenBank/DDBJ whole genome shotgun (WGS) entry which is preliminary data.</text>
</comment>
<keyword evidence="2" id="KW-0812">Transmembrane</keyword>
<evidence type="ECO:0000259" key="3">
    <source>
        <dbReference type="Pfam" id="PF03067"/>
    </source>
</evidence>
<feature type="region of interest" description="Disordered" evidence="1">
    <location>
        <begin position="371"/>
        <end position="390"/>
    </location>
</feature>
<name>A0AAE1KVS3_PETCI</name>
<dbReference type="PANTHER" id="PTHR21113:SF4">
    <property type="entry name" value="CHITIN-BINDING TYPE-4 DOMAIN-CONTAINING PROTEIN"/>
    <property type="match status" value="1"/>
</dbReference>
<dbReference type="Pfam" id="PF03067">
    <property type="entry name" value="LPMO_10"/>
    <property type="match status" value="1"/>
</dbReference>
<dbReference type="Proteomes" id="UP001286313">
    <property type="component" value="Unassembled WGS sequence"/>
</dbReference>
<organism evidence="4 5">
    <name type="scientific">Petrolisthes cinctipes</name>
    <name type="common">Flat porcelain crab</name>
    <dbReference type="NCBI Taxonomy" id="88211"/>
    <lineage>
        <taxon>Eukaryota</taxon>
        <taxon>Metazoa</taxon>
        <taxon>Ecdysozoa</taxon>
        <taxon>Arthropoda</taxon>
        <taxon>Crustacea</taxon>
        <taxon>Multicrustacea</taxon>
        <taxon>Malacostraca</taxon>
        <taxon>Eumalacostraca</taxon>
        <taxon>Eucarida</taxon>
        <taxon>Decapoda</taxon>
        <taxon>Pleocyemata</taxon>
        <taxon>Anomura</taxon>
        <taxon>Galatheoidea</taxon>
        <taxon>Porcellanidae</taxon>
        <taxon>Petrolisthes</taxon>
    </lineage>
</organism>
<evidence type="ECO:0000313" key="5">
    <source>
        <dbReference type="Proteomes" id="UP001286313"/>
    </source>
</evidence>
<feature type="region of interest" description="Disordered" evidence="1">
    <location>
        <begin position="321"/>
        <end position="359"/>
    </location>
</feature>
<proteinExistence type="predicted"/>
<dbReference type="PANTHER" id="PTHR21113">
    <property type="entry name" value="AGAP001705-PA"/>
    <property type="match status" value="1"/>
</dbReference>
<feature type="domain" description="Chitin-binding type-4" evidence="3">
    <location>
        <begin position="29"/>
        <end position="217"/>
    </location>
</feature>
<reference evidence="4" key="1">
    <citation type="submission" date="2023-10" db="EMBL/GenBank/DDBJ databases">
        <title>Genome assemblies of two species of porcelain crab, Petrolisthes cinctipes and Petrolisthes manimaculis (Anomura: Porcellanidae).</title>
        <authorList>
            <person name="Angst P."/>
        </authorList>
    </citation>
    <scope>NUCLEOTIDE SEQUENCE</scope>
    <source>
        <strain evidence="4">PB745_01</strain>
        <tissue evidence="4">Gill</tissue>
    </source>
</reference>
<dbReference type="AlphaFoldDB" id="A0AAE1KVS3"/>
<evidence type="ECO:0000256" key="2">
    <source>
        <dbReference type="SAM" id="Phobius"/>
    </source>
</evidence>
<keyword evidence="2" id="KW-0472">Membrane</keyword>
<gene>
    <name evidence="4" type="ORF">Pcinc_010098</name>
</gene>
<evidence type="ECO:0000313" key="4">
    <source>
        <dbReference type="EMBL" id="KAK3885712.1"/>
    </source>
</evidence>
<keyword evidence="2" id="KW-1133">Transmembrane helix</keyword>
<dbReference type="EMBL" id="JAWQEG010000774">
    <property type="protein sequence ID" value="KAK3885712.1"/>
    <property type="molecule type" value="Genomic_DNA"/>
</dbReference>
<sequence>MMVVRSGTTSVGLGVVVVLAWACVGVRGHGRLIEPPGRSTAWRYGFSTPHNYNDHEIYCGGYSTQWQKNGGKCGPCGDPWHLPQPRDNEGGGKYGRGVIVKKYKHSSVVILGVELTANHRGYFEFRICPHNQPNRPVSNQCLDKYVLQQENGEGPRYFPGLGAKKFYAKYRLPRDITCQQCVLQWRYVAGNNWGKCENGTGMVGCGPQEEFRSCADITITEEDGSADDTPSFIPDYDDDYNEVDVDTNKAPKPNSEVSHVGHIVALTFAFLLIIIIIIGLVTYFYWAKDAFKGLIKHKSNPWSKSETAPPSSTEKLKSIKTISGPIGAPPPVPPRRHRKVSGGDPALAPDPNEIRSISTPTRVTINGVAVNTNSSSGEGMPDVALHVPDD</sequence>
<evidence type="ECO:0000256" key="1">
    <source>
        <dbReference type="SAM" id="MobiDB-lite"/>
    </source>
</evidence>
<protein>
    <recommendedName>
        <fullName evidence="3">Chitin-binding type-4 domain-containing protein</fullName>
    </recommendedName>
</protein>